<evidence type="ECO:0000313" key="2">
    <source>
        <dbReference type="Proteomes" id="UP000823521"/>
    </source>
</evidence>
<dbReference type="RefSeq" id="WP_208816713.1">
    <property type="nucleotide sequence ID" value="NZ_WVUH01000346.1"/>
</dbReference>
<protein>
    <recommendedName>
        <fullName evidence="3">DUF4185 domain-containing protein</fullName>
    </recommendedName>
</protein>
<proteinExistence type="predicted"/>
<name>A0ABS3VYY5_MICEH</name>
<accession>A0ABS3VYY5</accession>
<sequence>MTPSLVEFLVAGNEASDLLPVHSDALLAARDARRGFWTVLDEGPVESCLALLLERTDGSWVAEHVTADAGPENGRTEDGEALAHVDGWVYVLGSHFGSKAGPLRPRRAFVARFREDDAIGRVLPVQVVRNQFRLHRAVNDALATAALTALPPGDRVRDRFIVETVARGTAREKSWVSRLAEGDLPLNVEAAAFTPAGTVLLGLRFPVTGAGEPILVEVAGLAGMFDRRSWPTVLRAYALTGVTPPGELTGFRALTPDGAGGYDAVIGSIDALGKGSVLLDDHPAGGEVTSRHVRFRLPADPDLHLVTGELVADLAPWHHVEGLARSQGRWFYVTDEAHRVALWAA</sequence>
<comment type="caution">
    <text evidence="1">The sequence shown here is derived from an EMBL/GenBank/DDBJ whole genome shotgun (WGS) entry which is preliminary data.</text>
</comment>
<reference evidence="1 2" key="1">
    <citation type="submission" date="2019-12" db="EMBL/GenBank/DDBJ databases">
        <title>Whole genome sequencing of endophytic Actinobacterium Micromonospora sp. MPMI6T.</title>
        <authorList>
            <person name="Evv R."/>
            <person name="Podile A.R."/>
        </authorList>
    </citation>
    <scope>NUCLEOTIDE SEQUENCE [LARGE SCALE GENOMIC DNA]</scope>
    <source>
        <strain evidence="1 2">MPMI6</strain>
    </source>
</reference>
<evidence type="ECO:0008006" key="3">
    <source>
        <dbReference type="Google" id="ProtNLM"/>
    </source>
</evidence>
<organism evidence="1 2">
    <name type="scientific">Micromonospora echinofusca</name>
    <dbReference type="NCBI Taxonomy" id="47858"/>
    <lineage>
        <taxon>Bacteria</taxon>
        <taxon>Bacillati</taxon>
        <taxon>Actinomycetota</taxon>
        <taxon>Actinomycetes</taxon>
        <taxon>Micromonosporales</taxon>
        <taxon>Micromonosporaceae</taxon>
        <taxon>Micromonospora</taxon>
    </lineage>
</organism>
<dbReference type="EMBL" id="WVUH01000346">
    <property type="protein sequence ID" value="MBO4209761.1"/>
    <property type="molecule type" value="Genomic_DNA"/>
</dbReference>
<gene>
    <name evidence="1" type="ORF">GSF22_27780</name>
</gene>
<dbReference type="Proteomes" id="UP000823521">
    <property type="component" value="Unassembled WGS sequence"/>
</dbReference>
<keyword evidence="2" id="KW-1185">Reference proteome</keyword>
<evidence type="ECO:0000313" key="1">
    <source>
        <dbReference type="EMBL" id="MBO4209761.1"/>
    </source>
</evidence>